<dbReference type="GO" id="GO:0009279">
    <property type="term" value="C:cell outer membrane"/>
    <property type="evidence" value="ECO:0007669"/>
    <property type="project" value="UniProtKB-SubCell"/>
</dbReference>
<evidence type="ECO:0000256" key="4">
    <source>
        <dbReference type="ARBA" id="ARBA00022452"/>
    </source>
</evidence>
<dbReference type="Gene3D" id="2.40.170.10">
    <property type="entry name" value="Porin, LamB type"/>
    <property type="match status" value="1"/>
</dbReference>
<feature type="coiled-coil region" evidence="10">
    <location>
        <begin position="31"/>
        <end position="58"/>
    </location>
</feature>
<keyword evidence="6" id="KW-0406">Ion transport</keyword>
<name>A0A2S9IGM5_9GAMM</name>
<keyword evidence="13" id="KW-1185">Reference proteome</keyword>
<dbReference type="InterPro" id="IPR050286">
    <property type="entry name" value="G_neg_Bact_CarbUptk_Porin"/>
</dbReference>
<dbReference type="SUPFAM" id="SSF56935">
    <property type="entry name" value="Porins"/>
    <property type="match status" value="1"/>
</dbReference>
<protein>
    <submittedName>
        <fullName evidence="12">Carbohydrate porin</fullName>
    </submittedName>
</protein>
<dbReference type="InterPro" id="IPR003192">
    <property type="entry name" value="Porin_LamB"/>
</dbReference>
<comment type="caution">
    <text evidence="12">The sequence shown here is derived from an EMBL/GenBank/DDBJ whole genome shotgun (WGS) entry which is preliminary data.</text>
</comment>
<keyword evidence="5" id="KW-0812">Transmembrane</keyword>
<accession>A0A2S9IGM5</accession>
<dbReference type="Proteomes" id="UP000239181">
    <property type="component" value="Unassembled WGS sequence"/>
</dbReference>
<evidence type="ECO:0000256" key="9">
    <source>
        <dbReference type="ARBA" id="ARBA00023237"/>
    </source>
</evidence>
<keyword evidence="11" id="KW-0732">Signal</keyword>
<evidence type="ECO:0000256" key="7">
    <source>
        <dbReference type="ARBA" id="ARBA00023114"/>
    </source>
</evidence>
<organism evidence="12 13">
    <name type="scientific">Pantoea coffeiphila</name>
    <dbReference type="NCBI Taxonomy" id="1465635"/>
    <lineage>
        <taxon>Bacteria</taxon>
        <taxon>Pseudomonadati</taxon>
        <taxon>Pseudomonadota</taxon>
        <taxon>Gammaproteobacteria</taxon>
        <taxon>Enterobacterales</taxon>
        <taxon>Erwiniaceae</taxon>
        <taxon>Pantoea</taxon>
    </lineage>
</organism>
<evidence type="ECO:0000256" key="6">
    <source>
        <dbReference type="ARBA" id="ARBA00023065"/>
    </source>
</evidence>
<keyword evidence="7" id="KW-0626">Porin</keyword>
<dbReference type="InterPro" id="IPR036998">
    <property type="entry name" value="Porin_LamB_sf"/>
</dbReference>
<keyword evidence="3" id="KW-0813">Transport</keyword>
<evidence type="ECO:0000313" key="13">
    <source>
        <dbReference type="Proteomes" id="UP000239181"/>
    </source>
</evidence>
<evidence type="ECO:0000256" key="1">
    <source>
        <dbReference type="ARBA" id="ARBA00004571"/>
    </source>
</evidence>
<dbReference type="GO" id="GO:0015288">
    <property type="term" value="F:porin activity"/>
    <property type="evidence" value="ECO:0007669"/>
    <property type="project" value="UniProtKB-KW"/>
</dbReference>
<evidence type="ECO:0000313" key="12">
    <source>
        <dbReference type="EMBL" id="PRD16919.1"/>
    </source>
</evidence>
<dbReference type="GO" id="GO:0015774">
    <property type="term" value="P:polysaccharide transport"/>
    <property type="evidence" value="ECO:0007669"/>
    <property type="project" value="TreeGrafter"/>
</dbReference>
<keyword evidence="9" id="KW-0998">Cell outer membrane</keyword>
<keyword evidence="8" id="KW-0472">Membrane</keyword>
<dbReference type="GO" id="GO:0015144">
    <property type="term" value="F:carbohydrate transmembrane transporter activity"/>
    <property type="evidence" value="ECO:0007669"/>
    <property type="project" value="TreeGrafter"/>
</dbReference>
<evidence type="ECO:0000256" key="10">
    <source>
        <dbReference type="SAM" id="Coils"/>
    </source>
</evidence>
<dbReference type="AlphaFoldDB" id="A0A2S9IGM5"/>
<dbReference type="Pfam" id="PF02264">
    <property type="entry name" value="LamB"/>
    <property type="match status" value="1"/>
</dbReference>
<dbReference type="OrthoDB" id="106611at2"/>
<evidence type="ECO:0000256" key="8">
    <source>
        <dbReference type="ARBA" id="ARBA00023136"/>
    </source>
</evidence>
<comment type="similarity">
    <text evidence="2">Belongs to the porin LamB (TC 1.B.3) family.</text>
</comment>
<feature type="signal peptide" evidence="11">
    <location>
        <begin position="1"/>
        <end position="29"/>
    </location>
</feature>
<evidence type="ECO:0000256" key="5">
    <source>
        <dbReference type="ARBA" id="ARBA00022692"/>
    </source>
</evidence>
<gene>
    <name evidence="12" type="ORF">CQW29_04435</name>
</gene>
<dbReference type="PANTHER" id="PTHR38762:SF1">
    <property type="entry name" value="CRYPTIC OUTER MEMBRANE PORIN BGLH-RELATED"/>
    <property type="match status" value="1"/>
</dbReference>
<dbReference type="GO" id="GO:0046930">
    <property type="term" value="C:pore complex"/>
    <property type="evidence" value="ECO:0007669"/>
    <property type="project" value="UniProtKB-KW"/>
</dbReference>
<feature type="chain" id="PRO_5015454851" evidence="11">
    <location>
        <begin position="30"/>
        <end position="569"/>
    </location>
</feature>
<dbReference type="EMBL" id="PDET01000002">
    <property type="protein sequence ID" value="PRD16919.1"/>
    <property type="molecule type" value="Genomic_DNA"/>
</dbReference>
<dbReference type="RefSeq" id="WP_105591501.1">
    <property type="nucleotide sequence ID" value="NZ_PDET01000002.1"/>
</dbReference>
<evidence type="ECO:0000256" key="2">
    <source>
        <dbReference type="ARBA" id="ARBA00007055"/>
    </source>
</evidence>
<evidence type="ECO:0000256" key="11">
    <source>
        <dbReference type="SAM" id="SignalP"/>
    </source>
</evidence>
<dbReference type="PANTHER" id="PTHR38762">
    <property type="entry name" value="CRYPTIC OUTER MEMBRANE PORIN BGLH-RELATED"/>
    <property type="match status" value="1"/>
</dbReference>
<comment type="subcellular location">
    <subcellularLocation>
        <location evidence="1">Cell outer membrane</location>
        <topology evidence="1">Multi-pass membrane protein</topology>
    </subcellularLocation>
</comment>
<reference evidence="12 13" key="1">
    <citation type="submission" date="2017-10" db="EMBL/GenBank/DDBJ databases">
        <title>Draft genome of two endophytic bacteria isolated from 'guarana' Paullinia cupana (Mart.) Ducke.</title>
        <authorList>
            <person name="Siqueira K.A."/>
            <person name="Liotti R.G."/>
            <person name="Mendes T.A."/>
            <person name="Soares M.A."/>
        </authorList>
    </citation>
    <scope>NUCLEOTIDE SEQUENCE [LARGE SCALE GENOMIC DNA]</scope>
    <source>
        <strain evidence="12 13">342</strain>
    </source>
</reference>
<proteinExistence type="inferred from homology"/>
<dbReference type="GO" id="GO:0006811">
    <property type="term" value="P:monoatomic ion transport"/>
    <property type="evidence" value="ECO:0007669"/>
    <property type="project" value="UniProtKB-KW"/>
</dbReference>
<evidence type="ECO:0000256" key="3">
    <source>
        <dbReference type="ARBA" id="ARBA00022448"/>
    </source>
</evidence>
<sequence length="569" mass="61644">MKAKQLNYKKTMIAAALFSCYAVSGEAVAQKLTLEQRMEMLEAQLLATQQKLQAYEDKEQAQATASARADSAASGSSVGSAGSAAYAASSAGSVASGVPAASSSGRSAAGVPATAAPSVARTASAAPAAPLELSPDTLKQISKYVQDDTGFKYSGYFRSGWASTTNGGPKSWGVGSLGRFGNEYDGWYNLSLKKRAWREGDKSIWANVQFEGDLGLTQSNESFEKGMSGGGMGKLSKLYVEGNGLLPFAPEASVWIGKHTLPQYEIQLLDWKSNRTLSGAGIGIENWAMPVGSLSMALTRNDIDNYSTVCAAGSSTCSDTTQVNVNIAEVRYKNLPITDSVTLELGAKYAFANQTDEQKEAQADNDYYKVKSSWLGQAILRNPLLNGTNELTLQVADNSLASQFMNISSANPDFDYNSSYYGIHSDGIGWRLVSQGEFYLSDKIIMAHALVYGRGHDLYSTYTGAHTDFETARAVIRPSWIWSRTMQTALELGYFNQQNRANNLSFDESGYKVTLAQVFKVDTSILNSRPEIRLYTTYLKALENEIDSTTFNDGKDYQISFGVQAEVVF</sequence>
<keyword evidence="10" id="KW-0175">Coiled coil</keyword>
<keyword evidence="4" id="KW-1134">Transmembrane beta strand</keyword>